<sequence>MVLTRSNEQTVRSGFWPKLGKVAASIPFAEDAVAAYYCAFDRATPLKAKGILFGALAYFVMPIDAIPDFVLGLGFTDDMAVLLAAIGMIRAHLKPVHYDRARATLERLKHGDTPAD</sequence>
<gene>
    <name evidence="1" type="ORF">JHL16_00980</name>
</gene>
<dbReference type="EMBL" id="JAENHL010000003">
    <property type="protein sequence ID" value="MBK1864913.1"/>
    <property type="molecule type" value="Genomic_DNA"/>
</dbReference>
<name>A0ACC5QX06_9HYPH</name>
<accession>A0ACC5QX06</accession>
<keyword evidence="2" id="KW-1185">Reference proteome</keyword>
<reference evidence="1" key="1">
    <citation type="submission" date="2021-01" db="EMBL/GenBank/DDBJ databases">
        <authorList>
            <person name="Sun Q."/>
        </authorList>
    </citation>
    <scope>NUCLEOTIDE SEQUENCE</scope>
    <source>
        <strain evidence="1">YIM B02566</strain>
    </source>
</reference>
<comment type="caution">
    <text evidence="1">The sequence shown here is derived from an EMBL/GenBank/DDBJ whole genome shotgun (WGS) entry which is preliminary data.</text>
</comment>
<protein>
    <submittedName>
        <fullName evidence="1">DUF1232 domain-containing protein</fullName>
    </submittedName>
</protein>
<proteinExistence type="predicted"/>
<dbReference type="Proteomes" id="UP000616151">
    <property type="component" value="Unassembled WGS sequence"/>
</dbReference>
<evidence type="ECO:0000313" key="2">
    <source>
        <dbReference type="Proteomes" id="UP000616151"/>
    </source>
</evidence>
<organism evidence="1 2">
    <name type="scientific">Taklimakanibacter albus</name>
    <dbReference type="NCBI Taxonomy" id="2800327"/>
    <lineage>
        <taxon>Bacteria</taxon>
        <taxon>Pseudomonadati</taxon>
        <taxon>Pseudomonadota</taxon>
        <taxon>Alphaproteobacteria</taxon>
        <taxon>Hyphomicrobiales</taxon>
        <taxon>Aestuariivirgaceae</taxon>
        <taxon>Taklimakanibacter</taxon>
    </lineage>
</organism>
<evidence type="ECO:0000313" key="1">
    <source>
        <dbReference type="EMBL" id="MBK1864913.1"/>
    </source>
</evidence>